<accession>A0A0P9GZA3</accession>
<evidence type="ECO:0000313" key="1">
    <source>
        <dbReference type="EMBL" id="KPV46934.1"/>
    </source>
</evidence>
<dbReference type="AlphaFoldDB" id="A0A0P9GZA3"/>
<proteinExistence type="predicted"/>
<name>A0A0P9GZA3_9CHLR</name>
<reference evidence="1 2" key="1">
    <citation type="submission" date="2015-09" db="EMBL/GenBank/DDBJ databases">
        <title>Draft genome sequence of Kouleothrix aurantiaca JCM 19913.</title>
        <authorList>
            <person name="Hemp J."/>
        </authorList>
    </citation>
    <scope>NUCLEOTIDE SEQUENCE [LARGE SCALE GENOMIC DNA]</scope>
    <source>
        <strain evidence="1 2">COM-B</strain>
    </source>
</reference>
<sequence length="60" mass="7003">MNTDTDAKRAYVDNLISRLRRQYEEQLPLPGREEGEEGEALSMSLLQRLYRHVMSEGYGE</sequence>
<comment type="caution">
    <text evidence="1">The sequence shown here is derived from an EMBL/GenBank/DDBJ whole genome shotgun (WGS) entry which is preliminary data.</text>
</comment>
<keyword evidence="2" id="KW-1185">Reference proteome</keyword>
<gene>
    <name evidence="1" type="ORF">SE17_42890</name>
</gene>
<protein>
    <submittedName>
        <fullName evidence="1">Uncharacterized protein</fullName>
    </submittedName>
</protein>
<organism evidence="1 2">
    <name type="scientific">Kouleothrix aurantiaca</name>
    <dbReference type="NCBI Taxonomy" id="186479"/>
    <lineage>
        <taxon>Bacteria</taxon>
        <taxon>Bacillati</taxon>
        <taxon>Chloroflexota</taxon>
        <taxon>Chloroflexia</taxon>
        <taxon>Chloroflexales</taxon>
        <taxon>Roseiflexineae</taxon>
        <taxon>Roseiflexaceae</taxon>
        <taxon>Kouleothrix</taxon>
    </lineage>
</organism>
<dbReference type="EMBL" id="LJCR01003485">
    <property type="protein sequence ID" value="KPV46934.1"/>
    <property type="molecule type" value="Genomic_DNA"/>
</dbReference>
<evidence type="ECO:0000313" key="2">
    <source>
        <dbReference type="Proteomes" id="UP000050509"/>
    </source>
</evidence>
<dbReference type="Proteomes" id="UP000050509">
    <property type="component" value="Unassembled WGS sequence"/>
</dbReference>